<accession>A0AAW0MV63</accession>
<protein>
    <recommendedName>
        <fullName evidence="7">DDE Tnp4 domain-containing protein</fullName>
    </recommendedName>
</protein>
<evidence type="ECO:0000313" key="6">
    <source>
        <dbReference type="Proteomes" id="UP001460270"/>
    </source>
</evidence>
<name>A0AAW0MV63_9GOBI</name>
<keyword evidence="2" id="KW-0479">Metal-binding</keyword>
<feature type="domain" description="DDE Tnp4" evidence="3">
    <location>
        <begin position="188"/>
        <end position="329"/>
    </location>
</feature>
<dbReference type="Pfam" id="PF13613">
    <property type="entry name" value="HTH_Tnp_4"/>
    <property type="match status" value="1"/>
</dbReference>
<dbReference type="AlphaFoldDB" id="A0AAW0MV63"/>
<evidence type="ECO:0000256" key="2">
    <source>
        <dbReference type="ARBA" id="ARBA00022723"/>
    </source>
</evidence>
<comment type="caution">
    <text evidence="5">The sequence shown here is derived from an EMBL/GenBank/DDBJ whole genome shotgun (WGS) entry which is preliminary data.</text>
</comment>
<reference evidence="6" key="1">
    <citation type="submission" date="2024-04" db="EMBL/GenBank/DDBJ databases">
        <title>Salinicola lusitanus LLJ914,a marine bacterium isolated from the Okinawa Trough.</title>
        <authorList>
            <person name="Li J."/>
        </authorList>
    </citation>
    <scope>NUCLEOTIDE SEQUENCE [LARGE SCALE GENOMIC DNA]</scope>
</reference>
<evidence type="ECO:0000256" key="1">
    <source>
        <dbReference type="ARBA" id="ARBA00001968"/>
    </source>
</evidence>
<dbReference type="Proteomes" id="UP001460270">
    <property type="component" value="Unassembled WGS sequence"/>
</dbReference>
<comment type="cofactor">
    <cofactor evidence="1">
        <name>a divalent metal cation</name>
        <dbReference type="ChEBI" id="CHEBI:60240"/>
    </cofactor>
</comment>
<evidence type="ECO:0008006" key="7">
    <source>
        <dbReference type="Google" id="ProtNLM"/>
    </source>
</evidence>
<gene>
    <name evidence="5" type="ORF">WMY93_028472</name>
</gene>
<proteinExistence type="predicted"/>
<dbReference type="Pfam" id="PF13359">
    <property type="entry name" value="DDE_Tnp_4"/>
    <property type="match status" value="1"/>
</dbReference>
<keyword evidence="6" id="KW-1185">Reference proteome</keyword>
<feature type="domain" description="Transposase Helix-turn-helix" evidence="4">
    <location>
        <begin position="108"/>
        <end position="157"/>
    </location>
</feature>
<dbReference type="InterPro" id="IPR027806">
    <property type="entry name" value="HARBI1_dom"/>
</dbReference>
<dbReference type="PANTHER" id="PTHR23080">
    <property type="entry name" value="THAP DOMAIN PROTEIN"/>
    <property type="match status" value="1"/>
</dbReference>
<dbReference type="InterPro" id="IPR027805">
    <property type="entry name" value="Transposase_HTH_dom"/>
</dbReference>
<dbReference type="GO" id="GO:0046872">
    <property type="term" value="F:metal ion binding"/>
    <property type="evidence" value="ECO:0007669"/>
    <property type="project" value="UniProtKB-KW"/>
</dbReference>
<dbReference type="PANTHER" id="PTHR23080:SF133">
    <property type="entry name" value="SI:CH211-262I1.5-RELATED"/>
    <property type="match status" value="1"/>
</dbReference>
<evidence type="ECO:0000313" key="5">
    <source>
        <dbReference type="EMBL" id="KAK7882298.1"/>
    </source>
</evidence>
<evidence type="ECO:0000259" key="3">
    <source>
        <dbReference type="Pfam" id="PF13359"/>
    </source>
</evidence>
<sequence length="335" mass="37415">MDMVLTDHDYCSSSSESATLNQVLDETEVLRAEKAQLCAKIEEMAVRCRFGLKRYSSSDEDIRLYTRFASYASLMSFWSQIEPALSGLVRVTRAQTTALTEDAGPAASLQPIDEFFLFLTYLSLGLVLSDLANLFGIHQSTATDIISTWANFLYSVLGAVGIWPDEETVRKNMPEAFRDYPDTHVILNCTELLCQTPDSLQMYSNYKSHCTFKGLIGLAPHGPVTFVSLLYDTSISNRDITKHSGLVSHLKPSMAIMVDEGFLVEDVVPCKVHVLDSLRAKTQSTARLRVHIERVIRRVKEYKLFTTEIPLSLTGSVSQQFAVACLLVNYQNGTL</sequence>
<dbReference type="EMBL" id="JBBPFD010000021">
    <property type="protein sequence ID" value="KAK7882298.1"/>
    <property type="molecule type" value="Genomic_DNA"/>
</dbReference>
<evidence type="ECO:0000259" key="4">
    <source>
        <dbReference type="Pfam" id="PF13613"/>
    </source>
</evidence>
<organism evidence="5 6">
    <name type="scientific">Mugilogobius chulae</name>
    <name type="common">yellowstripe goby</name>
    <dbReference type="NCBI Taxonomy" id="88201"/>
    <lineage>
        <taxon>Eukaryota</taxon>
        <taxon>Metazoa</taxon>
        <taxon>Chordata</taxon>
        <taxon>Craniata</taxon>
        <taxon>Vertebrata</taxon>
        <taxon>Euteleostomi</taxon>
        <taxon>Actinopterygii</taxon>
        <taxon>Neopterygii</taxon>
        <taxon>Teleostei</taxon>
        <taxon>Neoteleostei</taxon>
        <taxon>Acanthomorphata</taxon>
        <taxon>Gobiaria</taxon>
        <taxon>Gobiiformes</taxon>
        <taxon>Gobioidei</taxon>
        <taxon>Gobiidae</taxon>
        <taxon>Gobionellinae</taxon>
        <taxon>Mugilogobius</taxon>
    </lineage>
</organism>